<keyword evidence="9" id="KW-0443">Lipid metabolism</keyword>
<name>A0A2K2CC50_POPTR</name>
<protein>
    <recommendedName>
        <fullName evidence="2">tetraacyldisaccharide 4'-kinase</fullName>
        <ecNumber evidence="2">2.7.1.130</ecNumber>
    </recommendedName>
</protein>
<reference evidence="10 11" key="1">
    <citation type="journal article" date="2006" name="Science">
        <title>The genome of black cottonwood, Populus trichocarpa (Torr. &amp; Gray).</title>
        <authorList>
            <person name="Tuskan G.A."/>
            <person name="Difazio S."/>
            <person name="Jansson S."/>
            <person name="Bohlmann J."/>
            <person name="Grigoriev I."/>
            <person name="Hellsten U."/>
            <person name="Putnam N."/>
            <person name="Ralph S."/>
            <person name="Rombauts S."/>
            <person name="Salamov A."/>
            <person name="Schein J."/>
            <person name="Sterck L."/>
            <person name="Aerts A."/>
            <person name="Bhalerao R.R."/>
            <person name="Bhalerao R.P."/>
            <person name="Blaudez D."/>
            <person name="Boerjan W."/>
            <person name="Brun A."/>
            <person name="Brunner A."/>
            <person name="Busov V."/>
            <person name="Campbell M."/>
            <person name="Carlson J."/>
            <person name="Chalot M."/>
            <person name="Chapman J."/>
            <person name="Chen G.L."/>
            <person name="Cooper D."/>
            <person name="Coutinho P.M."/>
            <person name="Couturier J."/>
            <person name="Covert S."/>
            <person name="Cronk Q."/>
            <person name="Cunningham R."/>
            <person name="Davis J."/>
            <person name="Degroeve S."/>
            <person name="Dejardin A."/>
            <person name="Depamphilis C."/>
            <person name="Detter J."/>
            <person name="Dirks B."/>
            <person name="Dubchak I."/>
            <person name="Duplessis S."/>
            <person name="Ehlting J."/>
            <person name="Ellis B."/>
            <person name="Gendler K."/>
            <person name="Goodstein D."/>
            <person name="Gribskov M."/>
            <person name="Grimwood J."/>
            <person name="Groover A."/>
            <person name="Gunter L."/>
            <person name="Hamberger B."/>
            <person name="Heinze B."/>
            <person name="Helariutta Y."/>
            <person name="Henrissat B."/>
            <person name="Holligan D."/>
            <person name="Holt R."/>
            <person name="Huang W."/>
            <person name="Islam-Faridi N."/>
            <person name="Jones S."/>
            <person name="Jones-Rhoades M."/>
            <person name="Jorgensen R."/>
            <person name="Joshi C."/>
            <person name="Kangasjarvi J."/>
            <person name="Karlsson J."/>
            <person name="Kelleher C."/>
            <person name="Kirkpatrick R."/>
            <person name="Kirst M."/>
            <person name="Kohler A."/>
            <person name="Kalluri U."/>
            <person name="Larimer F."/>
            <person name="Leebens-Mack J."/>
            <person name="Leple J.C."/>
            <person name="Locascio P."/>
            <person name="Lou Y."/>
            <person name="Lucas S."/>
            <person name="Martin F."/>
            <person name="Montanini B."/>
            <person name="Napoli C."/>
            <person name="Nelson D.R."/>
            <person name="Nelson C."/>
            <person name="Nieminen K."/>
            <person name="Nilsson O."/>
            <person name="Pereda V."/>
            <person name="Peter G."/>
            <person name="Philippe R."/>
            <person name="Pilate G."/>
            <person name="Poliakov A."/>
            <person name="Razumovskaya J."/>
            <person name="Richardson P."/>
            <person name="Rinaldi C."/>
            <person name="Ritland K."/>
            <person name="Rouze P."/>
            <person name="Ryaboy D."/>
            <person name="Schmutz J."/>
            <person name="Schrader J."/>
            <person name="Segerman B."/>
            <person name="Shin H."/>
            <person name="Siddiqui A."/>
            <person name="Sterky F."/>
            <person name="Terry A."/>
            <person name="Tsai C.J."/>
            <person name="Uberbacher E."/>
            <person name="Unneberg P."/>
            <person name="Vahala J."/>
            <person name="Wall K."/>
            <person name="Wessler S."/>
            <person name="Yang G."/>
            <person name="Yin T."/>
            <person name="Douglas C."/>
            <person name="Marra M."/>
            <person name="Sandberg G."/>
            <person name="Van de Peer Y."/>
            <person name="Rokhsar D."/>
        </authorList>
    </citation>
    <scope>NUCLEOTIDE SEQUENCE [LARGE SCALE GENOMIC DNA]</scope>
    <source>
        <strain evidence="11">cv. Nisqually</strain>
    </source>
</reference>
<proteinExistence type="inferred from homology"/>
<keyword evidence="5" id="KW-0808">Transferase</keyword>
<keyword evidence="8" id="KW-0067">ATP-binding</keyword>
<evidence type="ECO:0000256" key="7">
    <source>
        <dbReference type="ARBA" id="ARBA00022777"/>
    </source>
</evidence>
<evidence type="ECO:0000256" key="9">
    <source>
        <dbReference type="ARBA" id="ARBA00023098"/>
    </source>
</evidence>
<evidence type="ECO:0000313" key="11">
    <source>
        <dbReference type="Proteomes" id="UP000006729"/>
    </source>
</evidence>
<keyword evidence="6" id="KW-0547">Nucleotide-binding</keyword>
<dbReference type="HAMAP" id="MF_00409">
    <property type="entry name" value="LpxK"/>
    <property type="match status" value="1"/>
</dbReference>
<dbReference type="GO" id="GO:0016020">
    <property type="term" value="C:membrane"/>
    <property type="evidence" value="ECO:0007669"/>
    <property type="project" value="GOC"/>
</dbReference>
<keyword evidence="11" id="KW-1185">Reference proteome</keyword>
<dbReference type="InParanoid" id="A0A2K2CC50"/>
<dbReference type="EMBL" id="CM009290">
    <property type="protein sequence ID" value="PNT59606.2"/>
    <property type="molecule type" value="Genomic_DNA"/>
</dbReference>
<evidence type="ECO:0000256" key="5">
    <source>
        <dbReference type="ARBA" id="ARBA00022679"/>
    </source>
</evidence>
<dbReference type="GO" id="GO:0009029">
    <property type="term" value="F:lipid-A 4'-kinase activity"/>
    <property type="evidence" value="ECO:0000318"/>
    <property type="project" value="GO_Central"/>
</dbReference>
<dbReference type="Pfam" id="PF02606">
    <property type="entry name" value="LpxK"/>
    <property type="match status" value="1"/>
</dbReference>
<dbReference type="GO" id="GO:0005524">
    <property type="term" value="F:ATP binding"/>
    <property type="evidence" value="ECO:0007669"/>
    <property type="project" value="UniProtKB-KW"/>
</dbReference>
<keyword evidence="3" id="KW-0444">Lipid biosynthesis</keyword>
<organism evidence="10 11">
    <name type="scientific">Populus trichocarpa</name>
    <name type="common">Western balsam poplar</name>
    <name type="synonym">Populus balsamifera subsp. trichocarpa</name>
    <dbReference type="NCBI Taxonomy" id="3694"/>
    <lineage>
        <taxon>Eukaryota</taxon>
        <taxon>Viridiplantae</taxon>
        <taxon>Streptophyta</taxon>
        <taxon>Embryophyta</taxon>
        <taxon>Tracheophyta</taxon>
        <taxon>Spermatophyta</taxon>
        <taxon>Magnoliopsida</taxon>
        <taxon>eudicotyledons</taxon>
        <taxon>Gunneridae</taxon>
        <taxon>Pentapetalae</taxon>
        <taxon>rosids</taxon>
        <taxon>fabids</taxon>
        <taxon>Malpighiales</taxon>
        <taxon>Salicaceae</taxon>
        <taxon>Saliceae</taxon>
        <taxon>Populus</taxon>
    </lineage>
</organism>
<evidence type="ECO:0000256" key="2">
    <source>
        <dbReference type="ARBA" id="ARBA00012071"/>
    </source>
</evidence>
<sequence length="439" mass="49701">MYIEYFNVLDDVSSRSGFIIFISCWFHRYSLFRGCFSSSMEKLRRVVKEIAYVQDYTKLSTLHQSLIPILSLASSLYRVVLSIRHYLYHFGFFSKHRLPVPVISVGNLTWGGNGKTPMVEFISSWLADSGISPLILTRGYAGGDEARMLTRHLRGRAVKIGVGANRAATAACFFKRHGYVDPRDYLVEGKWHEQKEGSRINSRKVGVVVLDDGMQHWSLQRDIEIVMVNGLTPWGNHQILPLGPLREPLKALGRADVAVIHHANLVSEHNLRDIKLMMQEVKKSLPICFTRMSPTHFFEVGNINTRTPLDILCNGVVLCVSAIGSANAFVQGIKKMGTLYVDRLDFSDHHSLQDTDIEIIRMKLKELEDKFGSMPVVVITEKDYDRDPEILRHLSPYKVMALCSELQIIPCRGNGDDDFKKLLKELVENAGHDTTTHAT</sequence>
<keyword evidence="4" id="KW-0441">Lipid A biosynthesis</keyword>
<dbReference type="GO" id="GO:0009245">
    <property type="term" value="P:lipid A biosynthetic process"/>
    <property type="evidence" value="ECO:0007669"/>
    <property type="project" value="UniProtKB-KW"/>
</dbReference>
<dbReference type="ExpressionAtlas" id="A0A2K2CC50">
    <property type="expression patterns" value="differential"/>
</dbReference>
<gene>
    <name evidence="10" type="ORF">POPTR_001G418800</name>
</gene>
<dbReference type="NCBIfam" id="TIGR00682">
    <property type="entry name" value="lpxK"/>
    <property type="match status" value="1"/>
</dbReference>
<dbReference type="UniPathway" id="UPA00359">
    <property type="reaction ID" value="UER00482"/>
</dbReference>
<evidence type="ECO:0000313" key="10">
    <source>
        <dbReference type="EMBL" id="PNT59606.2"/>
    </source>
</evidence>
<dbReference type="Proteomes" id="UP000006729">
    <property type="component" value="Chromosome 1"/>
</dbReference>
<dbReference type="STRING" id="3694.A0A2K2CC50"/>
<dbReference type="PANTHER" id="PTHR42724">
    <property type="entry name" value="TETRAACYLDISACCHARIDE 4'-KINASE"/>
    <property type="match status" value="1"/>
</dbReference>
<dbReference type="InterPro" id="IPR003758">
    <property type="entry name" value="LpxK"/>
</dbReference>
<evidence type="ECO:0000256" key="8">
    <source>
        <dbReference type="ARBA" id="ARBA00022840"/>
    </source>
</evidence>
<accession>A0A2K2CC50</accession>
<evidence type="ECO:0000256" key="6">
    <source>
        <dbReference type="ARBA" id="ARBA00022741"/>
    </source>
</evidence>
<evidence type="ECO:0000256" key="1">
    <source>
        <dbReference type="ARBA" id="ARBA00004870"/>
    </source>
</evidence>
<dbReference type="EC" id="2.7.1.130" evidence="2"/>
<dbReference type="PANTHER" id="PTHR42724:SF1">
    <property type="entry name" value="TETRAACYLDISACCHARIDE 4'-KINASE, MITOCHONDRIAL-RELATED"/>
    <property type="match status" value="1"/>
</dbReference>
<dbReference type="FunCoup" id="A0A2K2CC50">
    <property type="interactions" value="8"/>
</dbReference>
<evidence type="ECO:0000256" key="3">
    <source>
        <dbReference type="ARBA" id="ARBA00022516"/>
    </source>
</evidence>
<comment type="pathway">
    <text evidence="1">Glycolipid biosynthesis; lipid IV(A) biosynthesis; lipid IV(A) from (3R)-3-hydroxytetradecanoyl-[acyl-carrier-protein] and UDP-N-acetyl-alpha-D-glucosamine: step 6/6.</text>
</comment>
<keyword evidence="7" id="KW-0418">Kinase</keyword>
<evidence type="ECO:0000256" key="4">
    <source>
        <dbReference type="ARBA" id="ARBA00022556"/>
    </source>
</evidence>
<dbReference type="AlphaFoldDB" id="A0A2K2CC50"/>